<comment type="caution">
    <text evidence="3">The sequence shown here is derived from an EMBL/GenBank/DDBJ whole genome shotgun (WGS) entry which is preliminary data.</text>
</comment>
<name>A0A9W7XQ98_9FUNG</name>
<feature type="compositionally biased region" description="Low complexity" evidence="2">
    <location>
        <begin position="303"/>
        <end position="327"/>
    </location>
</feature>
<evidence type="ECO:0000313" key="3">
    <source>
        <dbReference type="EMBL" id="KAJ1648198.1"/>
    </source>
</evidence>
<dbReference type="SUPFAM" id="SSF51219">
    <property type="entry name" value="TRAP-like"/>
    <property type="match status" value="1"/>
</dbReference>
<feature type="region of interest" description="Disordered" evidence="2">
    <location>
        <begin position="243"/>
        <end position="329"/>
    </location>
</feature>
<dbReference type="InterPro" id="IPR002838">
    <property type="entry name" value="AIM24"/>
</dbReference>
<sequence length="416" mass="44584">MTAAFVRQANSLLLKATKKAFQHTQKKRAVSVFLNDNHEKQQQASSTDQPESKVGRSLSSIFQNSQPPAPADPHFTVISSGFGSLVMAKMPPHSQFFTRVGLTLGQSPSARSKAVTTGPTAPLRSLLGRQIFMQEITTDSKSADILLAPKMPGDVAVVGINGSVEFYVRKSCLVARTKFLQVSTWNAIGAKFHALAFDRVAGRGSMVLNTHGGLHRLVLNQDEVYLVDPRYVVAWSSNLKVCPQSGRPKPLAPDHTMSSTSNSNSPNNGSKPDAVASPQVAPLMSNTPTVENKISWPAPSPTKPTQTVKQTTAAASSDAKNKASGNSSDKKSNIFSVFAVRMLDLVKRSTRSALYASANALRNGGWAAAKTTRTLAGVPDLYRVTGPGEIFVSTRLAPKPWTRITNAISARSSVSE</sequence>
<feature type="compositionally biased region" description="Polar residues" evidence="2">
    <location>
        <begin position="57"/>
        <end position="66"/>
    </location>
</feature>
<dbReference type="InterPro" id="IPR016031">
    <property type="entry name" value="Trp_RNA-bd_attenuator-like_dom"/>
</dbReference>
<dbReference type="Pfam" id="PF01987">
    <property type="entry name" value="AIM24"/>
    <property type="match status" value="1"/>
</dbReference>
<gene>
    <name evidence="3" type="ORF">LPJ64_000459</name>
</gene>
<evidence type="ECO:0000313" key="4">
    <source>
        <dbReference type="Proteomes" id="UP001145021"/>
    </source>
</evidence>
<keyword evidence="1" id="KW-0496">Mitochondrion</keyword>
<proteinExistence type="inferred from homology"/>
<reference evidence="3" key="1">
    <citation type="submission" date="2022-07" db="EMBL/GenBank/DDBJ databases">
        <title>Phylogenomic reconstructions and comparative analyses of Kickxellomycotina fungi.</title>
        <authorList>
            <person name="Reynolds N.K."/>
            <person name="Stajich J.E."/>
            <person name="Barry K."/>
            <person name="Grigoriev I.V."/>
            <person name="Crous P."/>
            <person name="Smith M.E."/>
        </authorList>
    </citation>
    <scope>NUCLEOTIDE SEQUENCE</scope>
    <source>
        <strain evidence="3">NBRC 105413</strain>
    </source>
</reference>
<keyword evidence="4" id="KW-1185">Reference proteome</keyword>
<protein>
    <recommendedName>
        <fullName evidence="1">Altered inheritance of mitochondria protein 24, mitochondrial</fullName>
    </recommendedName>
</protein>
<dbReference type="GO" id="GO:0005739">
    <property type="term" value="C:mitochondrion"/>
    <property type="evidence" value="ECO:0007669"/>
    <property type="project" value="UniProtKB-SubCell"/>
</dbReference>
<feature type="compositionally biased region" description="Low complexity" evidence="2">
    <location>
        <begin position="258"/>
        <end position="270"/>
    </location>
</feature>
<evidence type="ECO:0000256" key="2">
    <source>
        <dbReference type="SAM" id="MobiDB-lite"/>
    </source>
</evidence>
<organism evidence="3 4">
    <name type="scientific">Coemansia asiatica</name>
    <dbReference type="NCBI Taxonomy" id="1052880"/>
    <lineage>
        <taxon>Eukaryota</taxon>
        <taxon>Fungi</taxon>
        <taxon>Fungi incertae sedis</taxon>
        <taxon>Zoopagomycota</taxon>
        <taxon>Kickxellomycotina</taxon>
        <taxon>Kickxellomycetes</taxon>
        <taxon>Kickxellales</taxon>
        <taxon>Kickxellaceae</taxon>
        <taxon>Coemansia</taxon>
    </lineage>
</organism>
<dbReference type="Gene3D" id="3.60.160.10">
    <property type="entry name" value="Mitochondrial biogenesis AIM24"/>
    <property type="match status" value="1"/>
</dbReference>
<dbReference type="InterPro" id="IPR036983">
    <property type="entry name" value="AIM24_sf"/>
</dbReference>
<feature type="region of interest" description="Disordered" evidence="2">
    <location>
        <begin position="39"/>
        <end position="74"/>
    </location>
</feature>
<dbReference type="Proteomes" id="UP001145021">
    <property type="component" value="Unassembled WGS sequence"/>
</dbReference>
<evidence type="ECO:0000256" key="1">
    <source>
        <dbReference type="RuleBase" id="RU363045"/>
    </source>
</evidence>
<accession>A0A9W7XQ98</accession>
<comment type="subcellular location">
    <subcellularLocation>
        <location evidence="1">Mitochondrion</location>
    </subcellularLocation>
</comment>
<dbReference type="EMBL" id="JANBOH010000009">
    <property type="protein sequence ID" value="KAJ1648198.1"/>
    <property type="molecule type" value="Genomic_DNA"/>
</dbReference>
<comment type="similarity">
    <text evidence="1">Belongs to the AIM24 family.</text>
</comment>
<dbReference type="AlphaFoldDB" id="A0A9W7XQ98"/>